<evidence type="ECO:0000313" key="2">
    <source>
        <dbReference type="EMBL" id="KAK4085167.1"/>
    </source>
</evidence>
<dbReference type="Pfam" id="PF14388">
    <property type="entry name" value="DUF4419"/>
    <property type="match status" value="1"/>
</dbReference>
<gene>
    <name evidence="2" type="ORF">Triagg1_157</name>
</gene>
<dbReference type="Proteomes" id="UP001273209">
    <property type="component" value="Unassembled WGS sequence"/>
</dbReference>
<keyword evidence="3" id="KW-1185">Reference proteome</keyword>
<feature type="region of interest" description="Disordered" evidence="1">
    <location>
        <begin position="1"/>
        <end position="56"/>
    </location>
</feature>
<organism evidence="2 3">
    <name type="scientific">Trichoderma aggressivum f. europaeum</name>
    <dbReference type="NCBI Taxonomy" id="173218"/>
    <lineage>
        <taxon>Eukaryota</taxon>
        <taxon>Fungi</taxon>
        <taxon>Dikarya</taxon>
        <taxon>Ascomycota</taxon>
        <taxon>Pezizomycotina</taxon>
        <taxon>Sordariomycetes</taxon>
        <taxon>Hypocreomycetidae</taxon>
        <taxon>Hypocreales</taxon>
        <taxon>Hypocreaceae</taxon>
        <taxon>Trichoderma</taxon>
    </lineage>
</organism>
<evidence type="ECO:0000256" key="1">
    <source>
        <dbReference type="SAM" id="MobiDB-lite"/>
    </source>
</evidence>
<dbReference type="AlphaFoldDB" id="A0AAE1IJW8"/>
<dbReference type="EMBL" id="JAWRVG010000001">
    <property type="protein sequence ID" value="KAK4085167.1"/>
    <property type="molecule type" value="Genomic_DNA"/>
</dbReference>
<evidence type="ECO:0000313" key="3">
    <source>
        <dbReference type="Proteomes" id="UP001273209"/>
    </source>
</evidence>
<protein>
    <submittedName>
        <fullName evidence="2">Uncharacterized protein</fullName>
    </submittedName>
</protein>
<proteinExistence type="predicted"/>
<name>A0AAE1IJW8_9HYPO</name>
<feature type="compositionally biased region" description="Basic and acidic residues" evidence="1">
    <location>
        <begin position="40"/>
        <end position="52"/>
    </location>
</feature>
<feature type="compositionally biased region" description="Polar residues" evidence="1">
    <location>
        <begin position="1"/>
        <end position="26"/>
    </location>
</feature>
<dbReference type="InterPro" id="IPR025533">
    <property type="entry name" value="DUF4419"/>
</dbReference>
<sequence length="396" mass="44506">MPVTTKPSLKSGTNQDKAMTIDTNGRSIFDRITSKCISPHAEDPRRKSKDSSGRGFSECPIIASSICPKKTEDKESIDETVTVSVSWYDNGFVEGIMRAFNQDLDLVIRPDDVWQAILSQFSLFINGRGNAERLRHKFVSHEGKKTLDLDLTATSLSELDFSKVAQEFTSLIQENVVDPELREWMLPNFSTTTDHDKAVAAFSMMGAMQKYFEYGMCFGCGFPSVTLLGTRNDWEKLERRVDKLDHYGKECKDWAHLLRPIMDRMKRTFDEPDSKEIKDFWLNVAWETADSHMSGDPLKISGWITAFAYFNDNGSVAQDDYVGEQLELGGVVYPIIHPNHIPSSLVMVPITMTDLEAGVRTFSTAIAGTIGMSISGGSKSQPFSAWWVVQEFEESI</sequence>
<accession>A0AAE1IJW8</accession>
<dbReference type="PANTHER" id="PTHR31252">
    <property type="entry name" value="DUF4419 DOMAIN-CONTAINING PROTEIN"/>
    <property type="match status" value="1"/>
</dbReference>
<dbReference type="PANTHER" id="PTHR31252:SF11">
    <property type="entry name" value="DUF4419 DOMAIN-CONTAINING PROTEIN"/>
    <property type="match status" value="1"/>
</dbReference>
<dbReference type="RefSeq" id="XP_062760507.1">
    <property type="nucleotide sequence ID" value="XM_062896575.1"/>
</dbReference>
<dbReference type="GeneID" id="87915559"/>
<comment type="caution">
    <text evidence="2">The sequence shown here is derived from an EMBL/GenBank/DDBJ whole genome shotgun (WGS) entry which is preliminary data.</text>
</comment>
<reference evidence="2" key="1">
    <citation type="submission" date="2023-11" db="EMBL/GenBank/DDBJ databases">
        <title>The genome sequences of three competitors of mushroom-forming fungi.</title>
        <authorList>
            <person name="Beijen E."/>
            <person name="Ohm R.A."/>
        </authorList>
    </citation>
    <scope>NUCLEOTIDE SEQUENCE</scope>
    <source>
        <strain evidence="2">CBS 100526</strain>
    </source>
</reference>